<dbReference type="RefSeq" id="WP_025290289.1">
    <property type="nucleotide sequence ID" value="NZ_CP006644.1"/>
</dbReference>
<keyword evidence="2" id="KW-1133">Transmembrane helix</keyword>
<sequence>MRVAALAGGWALAEMLLGLTIGEFAARARAEAVAFLAVRPPLLVVLAWAATPARLPERWRAYAWALIAATLGESAMTTWLGGPPSAAALLRQLALSLLFVAVADIVIQFVRRRGGRVATVAVAVVLLALASVAPLREGGVALALSGPPRAAPAAATPGRRLAILTALPIVWGEGDVSDILGGHVRGADIHPILQRAYAVQPIDRIDQVTLANQTLLLIAQPRALDPVELVALDDWVRGGGRALLLADPALAWPSRWPLGDRRRAPPTTLLDPLLTHWGLGIAAPADAHARAVRMIGGARLESQGVGRFTRKGGGCTLAVEGLVADCRIGRGRALLVADADFLDARQWRGPGPRGAEREQRRADNVALLLGWLAALDGRGGVAARPETLPTRWIDPAAHSDWPLLIGLLPGLGCLGTAWAIRAGRLGKFGEKAGESRDSGVGAVNSPGTAPIGPATQPEIPKGNS</sequence>
<keyword evidence="2" id="KW-0812">Transmembrane</keyword>
<protein>
    <recommendedName>
        <fullName evidence="3">ABC-type uncharacterized transport system domain-containing protein</fullName>
    </recommendedName>
</protein>
<evidence type="ECO:0000259" key="3">
    <source>
        <dbReference type="Pfam" id="PF09822"/>
    </source>
</evidence>
<dbReference type="HOGENOM" id="CLU_589119_0_0_5"/>
<feature type="region of interest" description="Disordered" evidence="1">
    <location>
        <begin position="431"/>
        <end position="464"/>
    </location>
</feature>
<evidence type="ECO:0000313" key="5">
    <source>
        <dbReference type="Proteomes" id="UP000018851"/>
    </source>
</evidence>
<dbReference type="OrthoDB" id="7390937at2"/>
<keyword evidence="5" id="KW-1185">Reference proteome</keyword>
<dbReference type="AlphaFoldDB" id="W0A1T9"/>
<organism evidence="4 5">
    <name type="scientific">Sphingomonas sanxanigenens DSM 19645 = NX02</name>
    <dbReference type="NCBI Taxonomy" id="1123269"/>
    <lineage>
        <taxon>Bacteria</taxon>
        <taxon>Pseudomonadati</taxon>
        <taxon>Pseudomonadota</taxon>
        <taxon>Alphaproteobacteria</taxon>
        <taxon>Sphingomonadales</taxon>
        <taxon>Sphingomonadaceae</taxon>
        <taxon>Sphingomonas</taxon>
    </lineage>
</organism>
<evidence type="ECO:0000256" key="2">
    <source>
        <dbReference type="SAM" id="Phobius"/>
    </source>
</evidence>
<feature type="transmembrane region" description="Helical" evidence="2">
    <location>
        <begin position="88"/>
        <end position="110"/>
    </location>
</feature>
<dbReference type="KEGG" id="ssan:NX02_00690"/>
<evidence type="ECO:0000313" key="4">
    <source>
        <dbReference type="EMBL" id="AHE51904.1"/>
    </source>
</evidence>
<dbReference type="InterPro" id="IPR019196">
    <property type="entry name" value="ABC_transp_unknown"/>
</dbReference>
<name>W0A1T9_9SPHN</name>
<keyword evidence="2" id="KW-0472">Membrane</keyword>
<dbReference type="EMBL" id="CP006644">
    <property type="protein sequence ID" value="AHE51904.1"/>
    <property type="molecule type" value="Genomic_DNA"/>
</dbReference>
<gene>
    <name evidence="4" type="ORF">NX02_00690</name>
</gene>
<evidence type="ECO:0000256" key="1">
    <source>
        <dbReference type="SAM" id="MobiDB-lite"/>
    </source>
</evidence>
<dbReference type="Pfam" id="PF09822">
    <property type="entry name" value="ABC_transp_aux"/>
    <property type="match status" value="1"/>
</dbReference>
<proteinExistence type="predicted"/>
<feature type="transmembrane region" description="Helical" evidence="2">
    <location>
        <begin position="117"/>
        <end position="135"/>
    </location>
</feature>
<dbReference type="Proteomes" id="UP000018851">
    <property type="component" value="Chromosome"/>
</dbReference>
<reference evidence="4 5" key="1">
    <citation type="submission" date="2013-07" db="EMBL/GenBank/DDBJ databases">
        <title>Completed genome of Sphingomonas sanxanigenens NX02.</title>
        <authorList>
            <person name="Ma T."/>
            <person name="Huang H."/>
            <person name="Wu M."/>
            <person name="Li X."/>
            <person name="Li G."/>
        </authorList>
    </citation>
    <scope>NUCLEOTIDE SEQUENCE [LARGE SCALE GENOMIC DNA]</scope>
    <source>
        <strain evidence="4 5">NX02</strain>
    </source>
</reference>
<dbReference type="PATRIC" id="fig|1123269.5.peg.136"/>
<accession>W0A1T9</accession>
<dbReference type="eggNOG" id="COG3225">
    <property type="taxonomic scope" value="Bacteria"/>
</dbReference>
<feature type="domain" description="ABC-type uncharacterised transport system" evidence="3">
    <location>
        <begin position="192"/>
        <end position="281"/>
    </location>
</feature>
<feature type="transmembrane region" description="Helical" evidence="2">
    <location>
        <begin position="62"/>
        <end position="82"/>
    </location>
</feature>
<dbReference type="STRING" id="1123269.NX02_00690"/>